<dbReference type="EMBL" id="CAJNRF010015907">
    <property type="protein sequence ID" value="CAF2183009.1"/>
    <property type="molecule type" value="Genomic_DNA"/>
</dbReference>
<dbReference type="EMBL" id="CAJNOW010007224">
    <property type="protein sequence ID" value="CAF1508143.1"/>
    <property type="molecule type" value="Genomic_DNA"/>
</dbReference>
<organism evidence="5 6">
    <name type="scientific">Rotaria magnacalcarata</name>
    <dbReference type="NCBI Taxonomy" id="392030"/>
    <lineage>
        <taxon>Eukaryota</taxon>
        <taxon>Metazoa</taxon>
        <taxon>Spiralia</taxon>
        <taxon>Gnathifera</taxon>
        <taxon>Rotifera</taxon>
        <taxon>Eurotatoria</taxon>
        <taxon>Bdelloidea</taxon>
        <taxon>Philodinida</taxon>
        <taxon>Philodinidae</taxon>
        <taxon>Rotaria</taxon>
    </lineage>
</organism>
<dbReference type="EMBL" id="CAJOBG010000796">
    <property type="protein sequence ID" value="CAF3859130.1"/>
    <property type="molecule type" value="Genomic_DNA"/>
</dbReference>
<dbReference type="InterPro" id="IPR036397">
    <property type="entry name" value="RNaseH_sf"/>
</dbReference>
<evidence type="ECO:0000313" key="6">
    <source>
        <dbReference type="Proteomes" id="UP000663866"/>
    </source>
</evidence>
<dbReference type="OrthoDB" id="10027189at2759"/>
<accession>A0A819F368</accession>
<dbReference type="Proteomes" id="UP000663866">
    <property type="component" value="Unassembled WGS sequence"/>
</dbReference>
<dbReference type="AlphaFoldDB" id="A0A819F368"/>
<sequence>MKSKDLQLAVKNKYENGDGPTKIYCDLAGVVSLRTIKLWVKMLNQTGSIDLSHSPGLPRTVRTKANISKVKYRLAQKKQISSRRLAAEINISRTSARRILREDLGCFPYKKIKQPRLTDLQKNKRVKFANRVLNHCTKNDTERWLFSDEKYFDLDGVYNVQNDRVWAVSRAEADRQGAIHQKTKFPTKVMVWLGVCAQGLTEPVIIEHETMNAERYINEVLHITLRSGNRMLGDDWTYQKDGAKPHIHKMVQKWYADHFPSFISKDRWPPNSPDLCPLDYSLWNELAESMDWHKITTKETLINEIICSVKRIEKTKILHSVHDFTIRLRQIQKNGRDYIR</sequence>
<dbReference type="EMBL" id="CAJNRE010010972">
    <property type="protein sequence ID" value="CAF2097346.1"/>
    <property type="molecule type" value="Genomic_DNA"/>
</dbReference>
<comment type="caution">
    <text evidence="5">The sequence shown here is derived from an EMBL/GenBank/DDBJ whole genome shotgun (WGS) entry which is preliminary data.</text>
</comment>
<evidence type="ECO:0008006" key="7">
    <source>
        <dbReference type="Google" id="ProtNLM"/>
    </source>
</evidence>
<evidence type="ECO:0000313" key="1">
    <source>
        <dbReference type="EMBL" id="CAF1507162.1"/>
    </source>
</evidence>
<dbReference type="GO" id="GO:0003676">
    <property type="term" value="F:nucleic acid binding"/>
    <property type="evidence" value="ECO:0007669"/>
    <property type="project" value="InterPro"/>
</dbReference>
<protein>
    <recommendedName>
        <fullName evidence="7">Transposase</fullName>
    </recommendedName>
</protein>
<evidence type="ECO:0000313" key="3">
    <source>
        <dbReference type="EMBL" id="CAF2097346.1"/>
    </source>
</evidence>
<evidence type="ECO:0000313" key="2">
    <source>
        <dbReference type="EMBL" id="CAF1508143.1"/>
    </source>
</evidence>
<reference evidence="5" key="1">
    <citation type="submission" date="2021-02" db="EMBL/GenBank/DDBJ databases">
        <authorList>
            <person name="Nowell W R."/>
        </authorList>
    </citation>
    <scope>NUCLEOTIDE SEQUENCE</scope>
</reference>
<keyword evidence="6" id="KW-1185">Reference proteome</keyword>
<proteinExistence type="predicted"/>
<dbReference type="Proteomes" id="UP000663855">
    <property type="component" value="Unassembled WGS sequence"/>
</dbReference>
<dbReference type="EMBL" id="CAJNOV010013051">
    <property type="protein sequence ID" value="CAF1507162.1"/>
    <property type="molecule type" value="Genomic_DNA"/>
</dbReference>
<evidence type="ECO:0000313" key="4">
    <source>
        <dbReference type="EMBL" id="CAF2183009.1"/>
    </source>
</evidence>
<name>A0A819F368_9BILA</name>
<evidence type="ECO:0000313" key="5">
    <source>
        <dbReference type="EMBL" id="CAF3859130.1"/>
    </source>
</evidence>
<dbReference type="Proteomes" id="UP000663834">
    <property type="component" value="Unassembled WGS sequence"/>
</dbReference>
<dbReference type="Proteomes" id="UP000663824">
    <property type="component" value="Unassembled WGS sequence"/>
</dbReference>
<dbReference type="PANTHER" id="PTHR46068:SF1">
    <property type="entry name" value="TRANSPOSASE IS30-LIKE HTH DOMAIN-CONTAINING PROTEIN"/>
    <property type="match status" value="1"/>
</dbReference>
<dbReference type="Proteomes" id="UP000663856">
    <property type="component" value="Unassembled WGS sequence"/>
</dbReference>
<dbReference type="PANTHER" id="PTHR46068">
    <property type="entry name" value="PROTEIN CBG27172"/>
    <property type="match status" value="1"/>
</dbReference>
<gene>
    <name evidence="1" type="ORF">CJN711_LOCUS27590</name>
    <name evidence="2" type="ORF">KQP761_LOCUS15008</name>
    <name evidence="3" type="ORF">MBJ925_LOCUS21643</name>
    <name evidence="5" type="ORF">OVN521_LOCUS7280</name>
    <name evidence="4" type="ORF">WKI299_LOCUS33559</name>
</gene>
<dbReference type="Gene3D" id="3.30.420.10">
    <property type="entry name" value="Ribonuclease H-like superfamily/Ribonuclease H"/>
    <property type="match status" value="1"/>
</dbReference>